<protein>
    <recommendedName>
        <fullName evidence="3">CopG family transcriptional regulator</fullName>
    </recommendedName>
</protein>
<keyword evidence="2" id="KW-1185">Reference proteome</keyword>
<name>A0A0S6W5P1_VECG1</name>
<evidence type="ECO:0000313" key="2">
    <source>
        <dbReference type="Proteomes" id="UP000030661"/>
    </source>
</evidence>
<organism evidence="1">
    <name type="scientific">Vecturithrix granuli</name>
    <dbReference type="NCBI Taxonomy" id="1499967"/>
    <lineage>
        <taxon>Bacteria</taxon>
        <taxon>Candidatus Moduliflexota</taxon>
        <taxon>Candidatus Vecturitrichia</taxon>
        <taxon>Candidatus Vecturitrichales</taxon>
        <taxon>Candidatus Vecturitrichaceae</taxon>
        <taxon>Candidatus Vecturithrix</taxon>
    </lineage>
</organism>
<dbReference type="eggNOG" id="ENOG5033IG2">
    <property type="taxonomic scope" value="Bacteria"/>
</dbReference>
<dbReference type="STRING" id="1499967.U27_01764"/>
<dbReference type="EMBL" id="DF820463">
    <property type="protein sequence ID" value="GAK54933.1"/>
    <property type="molecule type" value="Genomic_DNA"/>
</dbReference>
<dbReference type="Proteomes" id="UP000030661">
    <property type="component" value="Unassembled WGS sequence"/>
</dbReference>
<accession>A0A0S6W5P1</accession>
<proteinExistence type="predicted"/>
<sequence>MYFRDTQQMAKKIKINDELYEKTKRIVEELGYASVDEFVTHVLEREVNPPGMEDDDKAIVDRLKGLGYIA</sequence>
<dbReference type="HOGENOM" id="CLU_194986_1_0_0"/>
<reference evidence="1" key="1">
    <citation type="journal article" date="2015" name="PeerJ">
        <title>First genomic representation of candidate bacterial phylum KSB3 points to enhanced environmental sensing as a trigger of wastewater bulking.</title>
        <authorList>
            <person name="Sekiguchi Y."/>
            <person name="Ohashi A."/>
            <person name="Parks D.H."/>
            <person name="Yamauchi T."/>
            <person name="Tyson G.W."/>
            <person name="Hugenholtz P."/>
        </authorList>
    </citation>
    <scope>NUCLEOTIDE SEQUENCE [LARGE SCALE GENOMIC DNA]</scope>
</reference>
<dbReference type="AlphaFoldDB" id="A0A0S6W5P1"/>
<gene>
    <name evidence="1" type="ORF">U27_01764</name>
</gene>
<evidence type="ECO:0000313" key="1">
    <source>
        <dbReference type="EMBL" id="GAK54933.1"/>
    </source>
</evidence>
<evidence type="ECO:0008006" key="3">
    <source>
        <dbReference type="Google" id="ProtNLM"/>
    </source>
</evidence>